<proteinExistence type="predicted"/>
<evidence type="ECO:0000313" key="1">
    <source>
        <dbReference type="EMBL" id="SUI85606.1"/>
    </source>
</evidence>
<dbReference type="AlphaFoldDB" id="A0A380AQS8"/>
<sequence>MDTSRPCSIQVYQVALMPLICASSSRRRPLVRRREELGQAEHFRRDAFAVRPQERAEGLWPG</sequence>
<organism evidence="1 2">
    <name type="scientific">Serratia marcescens</name>
    <dbReference type="NCBI Taxonomy" id="615"/>
    <lineage>
        <taxon>Bacteria</taxon>
        <taxon>Pseudomonadati</taxon>
        <taxon>Pseudomonadota</taxon>
        <taxon>Gammaproteobacteria</taxon>
        <taxon>Enterobacterales</taxon>
        <taxon>Yersiniaceae</taxon>
        <taxon>Serratia</taxon>
    </lineage>
</organism>
<protein>
    <submittedName>
        <fullName evidence="1">Uncharacterized protein</fullName>
    </submittedName>
</protein>
<name>A0A380AQS8_SERMA</name>
<evidence type="ECO:0000313" key="2">
    <source>
        <dbReference type="Proteomes" id="UP000254765"/>
    </source>
</evidence>
<dbReference type="EMBL" id="UGYK01000002">
    <property type="protein sequence ID" value="SUI85606.1"/>
    <property type="molecule type" value="Genomic_DNA"/>
</dbReference>
<dbReference type="Proteomes" id="UP000254765">
    <property type="component" value="Unassembled WGS sequence"/>
</dbReference>
<gene>
    <name evidence="1" type="ORF">NCTC10211_05593</name>
</gene>
<accession>A0A380AQS8</accession>
<reference evidence="1 2" key="1">
    <citation type="submission" date="2018-06" db="EMBL/GenBank/DDBJ databases">
        <authorList>
            <consortium name="Pathogen Informatics"/>
            <person name="Doyle S."/>
        </authorList>
    </citation>
    <scope>NUCLEOTIDE SEQUENCE [LARGE SCALE GENOMIC DNA]</scope>
    <source>
        <strain evidence="1 2">NCTC10211</strain>
    </source>
</reference>